<evidence type="ECO:0000313" key="2">
    <source>
        <dbReference type="Proteomes" id="UP000671908"/>
    </source>
</evidence>
<dbReference type="AlphaFoldDB" id="A0A975IDZ7"/>
<protein>
    <submittedName>
        <fullName evidence="1">Uncharacterized protein</fullName>
    </submittedName>
</protein>
<organism evidence="1 2">
    <name type="scientific">Treponema parvum</name>
    <dbReference type="NCBI Taxonomy" id="138851"/>
    <lineage>
        <taxon>Bacteria</taxon>
        <taxon>Pseudomonadati</taxon>
        <taxon>Spirochaetota</taxon>
        <taxon>Spirochaetia</taxon>
        <taxon>Spirochaetales</taxon>
        <taxon>Treponemataceae</taxon>
        <taxon>Treponema</taxon>
    </lineage>
</organism>
<keyword evidence="2" id="KW-1185">Reference proteome</keyword>
<dbReference type="KEGG" id="tpav:HRQ91_02565"/>
<accession>A0A975IDZ7</accession>
<reference evidence="1 2" key="1">
    <citation type="journal article" date="2021" name="Microbiol. Resour. Announc.">
        <title>Complete Genome Sequences of Three Human Oral Treponema parvum Isolates.</title>
        <authorList>
            <person name="Zeng H."/>
            <person name="Watt R.M."/>
        </authorList>
    </citation>
    <scope>NUCLEOTIDE SEQUENCE [LARGE SCALE GENOMIC DNA]</scope>
    <source>
        <strain evidence="1 2">ATCC 700770</strain>
    </source>
</reference>
<dbReference type="Proteomes" id="UP000671908">
    <property type="component" value="Chromosome"/>
</dbReference>
<dbReference type="RefSeq" id="WP_210120123.1">
    <property type="nucleotide sequence ID" value="NZ_CP054142.1"/>
</dbReference>
<dbReference type="EMBL" id="CP054142">
    <property type="protein sequence ID" value="QTQ13426.1"/>
    <property type="molecule type" value="Genomic_DNA"/>
</dbReference>
<name>A0A975IDZ7_9SPIR</name>
<sequence length="572" mass="62844">MKKRWKRRGFDFMNISVNEIKNGCLGCPVKFFIFASLLFLCISVSHTEEIILPDMETVVSGNEVLTVKDALPDFSDVIVDENTAAGNFVKLPDHTWSEGSLTETADEKTKEKDIFAEGLVGGGYPEFFTGDFSVYRSSGENPFLLGFFHESSAGYSRKDASDGFFDDTTKIYGDKTFTLPSSVWKFSGSYEKNGNGMQNVSPVFYDVSKRNLGGRVEAGFHPSDIFELTFSAGASWYGRYAGKKNSSSVSAPEEGASIFLLDPFVRASWEIGQVKLKVLADYKQQNNIAGDENITSSEFDAQAAHRGRLGADISWSNGIFTVFEEVSAVAGTAIGSDRKIIVPFTLGFEIKAEPSFMSGPFVFSAQGGISSVQETYSMLEKKYGFAVLNFIPPETTDWYVYVRTAFPVNANLTFNGSAEYRKTAFGNGVWQPDYERALPSGMYGFSETERELLKTKADISFYAGIFTFSALWTAEWKDIPVLESRHLAEFAASVQSSDARTGADLSLGFEAGEGADKTPVIDFASFVRFTSAVRIAVQVDDIVKLAAGRLRTYAGKYGARSGSAALLVKFFF</sequence>
<gene>
    <name evidence="1" type="ORF">HRQ91_02565</name>
</gene>
<proteinExistence type="predicted"/>
<evidence type="ECO:0000313" key="1">
    <source>
        <dbReference type="EMBL" id="QTQ13426.1"/>
    </source>
</evidence>